<keyword evidence="4" id="KW-1185">Reference proteome</keyword>
<dbReference type="RefSeq" id="WP_109563898.1">
    <property type="nucleotide sequence ID" value="NZ_QGDJ01000003.1"/>
</dbReference>
<evidence type="ECO:0000313" key="2">
    <source>
        <dbReference type="EMBL" id="PWJ20306.1"/>
    </source>
</evidence>
<dbReference type="OrthoDB" id="8014659at2"/>
<dbReference type="Pfam" id="PF13400">
    <property type="entry name" value="Tad"/>
    <property type="match status" value="1"/>
</dbReference>
<gene>
    <name evidence="2" type="ORF">BCF38_103121</name>
    <name evidence="3" type="ORF">SAMN05421539_103121</name>
</gene>
<dbReference type="InterPro" id="IPR028087">
    <property type="entry name" value="Tad_N"/>
</dbReference>
<evidence type="ECO:0000313" key="4">
    <source>
        <dbReference type="Proteomes" id="UP000245839"/>
    </source>
</evidence>
<protein>
    <submittedName>
        <fullName evidence="2 3">Flp pilus-assembly TadE/G-like</fullName>
    </submittedName>
</protein>
<feature type="domain" description="Putative Flp pilus-assembly TadG-like N-terminal" evidence="1">
    <location>
        <begin position="15"/>
        <end position="61"/>
    </location>
</feature>
<dbReference type="Proteomes" id="UP000245839">
    <property type="component" value="Unassembled WGS sequence"/>
</dbReference>
<name>A0A2Y9AJX4_9RHOB</name>
<sequence>MTRRPFPRLTRDARGSILPMVGVLLGLFCGLMALTFDTGRLGVTHSELQGYADHVALAAAGELDLRPDSIDRATAAAAAMVSDYSTYGDGGRDFETGDYTLTFYSTLPASDTDAVTATTTDPTRARYVGVQLDVFDAGFSFGRAFTQLTGQADLNTFTSAGAVAGMTQYACDITPLMFCIPAADPVTGALWRADDNIGQMIHLRDTGNEAWGPGNFGFLASDDIIFDDEGPCAEENSVAGEMRCMVGAREGVTQCFAQNGVNSEPGQNVGIFDYAFNTRFDMYQGAMSQKRNDPAYAPAPNVVKGVISGTGNQCIGNNTDPSNAAKLPWDNCLITGSCDFDLDGLADPYGDGTWNDAAYVAQNHGLVDPRDTYGFDPLDPKEGKYIGTRWEMYVAETKMNEAHALAVAQAQQNGTTAPLTGSPLIDGLLQETVQGQCSANVAPEPERRVIYVAAVNCDPDAGGTEIVGRTNDVPVHDYVKIFLTEPVSSSATTPRVLSIYGEVLGSAGGSGGGTGSVGGTYRDVVQLYR</sequence>
<evidence type="ECO:0000313" key="5">
    <source>
        <dbReference type="Proteomes" id="UP000251571"/>
    </source>
</evidence>
<organism evidence="3 5">
    <name type="scientific">Jannaschia seohaensis</name>
    <dbReference type="NCBI Taxonomy" id="475081"/>
    <lineage>
        <taxon>Bacteria</taxon>
        <taxon>Pseudomonadati</taxon>
        <taxon>Pseudomonadota</taxon>
        <taxon>Alphaproteobacteria</taxon>
        <taxon>Rhodobacterales</taxon>
        <taxon>Roseobacteraceae</taxon>
        <taxon>Jannaschia</taxon>
    </lineage>
</organism>
<evidence type="ECO:0000259" key="1">
    <source>
        <dbReference type="Pfam" id="PF13400"/>
    </source>
</evidence>
<accession>A0A2Y9AJX4</accession>
<dbReference type="EMBL" id="UETC01000003">
    <property type="protein sequence ID" value="SSA44336.1"/>
    <property type="molecule type" value="Genomic_DNA"/>
</dbReference>
<reference evidence="3 5" key="1">
    <citation type="submission" date="2016-10" db="EMBL/GenBank/DDBJ databases">
        <authorList>
            <person name="Cai Z."/>
        </authorList>
    </citation>
    <scope>NUCLEOTIDE SEQUENCE [LARGE SCALE GENOMIC DNA]</scope>
    <source>
        <strain evidence="3 5">DSM 25227</strain>
    </source>
</reference>
<evidence type="ECO:0000313" key="3">
    <source>
        <dbReference type="EMBL" id="SSA44336.1"/>
    </source>
</evidence>
<proteinExistence type="predicted"/>
<dbReference type="Proteomes" id="UP000251571">
    <property type="component" value="Unassembled WGS sequence"/>
</dbReference>
<dbReference type="AlphaFoldDB" id="A0A2Y9AJX4"/>
<reference evidence="2 4" key="2">
    <citation type="submission" date="2018-03" db="EMBL/GenBank/DDBJ databases">
        <title>Genomic Encyclopedia of Archaeal and Bacterial Type Strains, Phase II (KMG-II): from individual species to whole genera.</title>
        <authorList>
            <person name="Goeker M."/>
        </authorList>
    </citation>
    <scope>NUCLEOTIDE SEQUENCE [LARGE SCALE GENOMIC DNA]</scope>
    <source>
        <strain evidence="2 4">DSM 25227</strain>
    </source>
</reference>
<dbReference type="EMBL" id="QGDJ01000003">
    <property type="protein sequence ID" value="PWJ20306.1"/>
    <property type="molecule type" value="Genomic_DNA"/>
</dbReference>